<proteinExistence type="predicted"/>
<accession>A0AC60PFN0</accession>
<evidence type="ECO:0000313" key="2">
    <source>
        <dbReference type="Proteomes" id="UP000805193"/>
    </source>
</evidence>
<organism evidence="1 2">
    <name type="scientific">Ixodes persulcatus</name>
    <name type="common">Taiga tick</name>
    <dbReference type="NCBI Taxonomy" id="34615"/>
    <lineage>
        <taxon>Eukaryota</taxon>
        <taxon>Metazoa</taxon>
        <taxon>Ecdysozoa</taxon>
        <taxon>Arthropoda</taxon>
        <taxon>Chelicerata</taxon>
        <taxon>Arachnida</taxon>
        <taxon>Acari</taxon>
        <taxon>Parasitiformes</taxon>
        <taxon>Ixodida</taxon>
        <taxon>Ixodoidea</taxon>
        <taxon>Ixodidae</taxon>
        <taxon>Ixodinae</taxon>
        <taxon>Ixodes</taxon>
    </lineage>
</organism>
<feature type="non-terminal residue" evidence="1">
    <location>
        <position position="682"/>
    </location>
</feature>
<name>A0AC60PFN0_IXOPE</name>
<dbReference type="EMBL" id="JABSTQ010010689">
    <property type="protein sequence ID" value="KAG0418924.1"/>
    <property type="molecule type" value="Genomic_DNA"/>
</dbReference>
<feature type="non-terminal residue" evidence="1">
    <location>
        <position position="1"/>
    </location>
</feature>
<keyword evidence="2" id="KW-1185">Reference proteome</keyword>
<dbReference type="Proteomes" id="UP000805193">
    <property type="component" value="Unassembled WGS sequence"/>
</dbReference>
<reference evidence="1 2" key="1">
    <citation type="journal article" date="2020" name="Cell">
        <title>Large-Scale Comparative Analyses of Tick Genomes Elucidate Their Genetic Diversity and Vector Capacities.</title>
        <authorList>
            <consortium name="Tick Genome and Microbiome Consortium (TIGMIC)"/>
            <person name="Jia N."/>
            <person name="Wang J."/>
            <person name="Shi W."/>
            <person name="Du L."/>
            <person name="Sun Y."/>
            <person name="Zhan W."/>
            <person name="Jiang J.F."/>
            <person name="Wang Q."/>
            <person name="Zhang B."/>
            <person name="Ji P."/>
            <person name="Bell-Sakyi L."/>
            <person name="Cui X.M."/>
            <person name="Yuan T.T."/>
            <person name="Jiang B.G."/>
            <person name="Yang W.F."/>
            <person name="Lam T.T."/>
            <person name="Chang Q.C."/>
            <person name="Ding S.J."/>
            <person name="Wang X.J."/>
            <person name="Zhu J.G."/>
            <person name="Ruan X.D."/>
            <person name="Zhao L."/>
            <person name="Wei J.T."/>
            <person name="Ye R.Z."/>
            <person name="Que T.C."/>
            <person name="Du C.H."/>
            <person name="Zhou Y.H."/>
            <person name="Cheng J.X."/>
            <person name="Dai P.F."/>
            <person name="Guo W.B."/>
            <person name="Han X.H."/>
            <person name="Huang E.J."/>
            <person name="Li L.F."/>
            <person name="Wei W."/>
            <person name="Gao Y.C."/>
            <person name="Liu J.Z."/>
            <person name="Shao H.Z."/>
            <person name="Wang X."/>
            <person name="Wang C.C."/>
            <person name="Yang T.C."/>
            <person name="Huo Q.B."/>
            <person name="Li W."/>
            <person name="Chen H.Y."/>
            <person name="Chen S.E."/>
            <person name="Zhou L.G."/>
            <person name="Ni X.B."/>
            <person name="Tian J.H."/>
            <person name="Sheng Y."/>
            <person name="Liu T."/>
            <person name="Pan Y.S."/>
            <person name="Xia L.Y."/>
            <person name="Li J."/>
            <person name="Zhao F."/>
            <person name="Cao W.C."/>
        </authorList>
    </citation>
    <scope>NUCLEOTIDE SEQUENCE [LARGE SCALE GENOMIC DNA]</scope>
    <source>
        <strain evidence="1">Iper-2018</strain>
    </source>
</reference>
<comment type="caution">
    <text evidence="1">The sequence shown here is derived from an EMBL/GenBank/DDBJ whole genome shotgun (WGS) entry which is preliminary data.</text>
</comment>
<evidence type="ECO:0000313" key="1">
    <source>
        <dbReference type="EMBL" id="KAG0418924.1"/>
    </source>
</evidence>
<gene>
    <name evidence="1" type="ORF">HPB47_004498</name>
</gene>
<sequence>RVVYVVLGYYFEHIGLMASMEARGLLDRGDYYVVGVDVEQYDIEQPRRYLTGLLREDVEPGVERAFRSYLGIVGSPAVGYEEFSVSVNEYMQRPPFNIVNAADAFGGMKKIPSEGAYLYDAVMVYARALNECLALGRDYRDGRQMFQLMKGRSYKSAMGYMVQMDEKGDAEGNYTLIARRELDAVPGEYGLFPIGMFQLPLNGSQLPRSPSRARSASPIPSPVRRQLSAEPETRTSRRIKGEDPEYGQLLDKPKPKKTTMANQAQTPAAPAVPDDHRKLPAKPRRHPGETPQHRSTPDDRKSRRTFTQCNLRQGRQTSGGRPTDARCATIAGKLIMYTADAHTDDSGCADSTQTTRALVMVNARGRSTSTCDDLSPPSLRPAESSGRHLHDVQLHRCTDLVVLKLFSELDWVGGGPPLDEPRCGFHGEKCITWKVVTGASGGIILLLLIVGFVVYRYWAYEQELDSLLWKVDFREIQINEFTPSNKAPKARVFLFGYTHKFSYPRKLSMQPYFRFLKTLVVYGEADFRYSTVYTQVGLYRGQLVAVKRIRKRSVDITRRMKEQLKILRDLRHDNLATFIGACVDPPNVCIITEYCTRGSLTDILENEDVKLDAMFVASLVGDLVRGMVFLHECPLRSHGDLRSSNCLVDSRWVLKVADFGMSELKVGAEPPHGSSDLEAQCQ</sequence>
<protein>
    <submittedName>
        <fullName evidence="1">Uncharacterized protein</fullName>
    </submittedName>
</protein>